<comment type="caution">
    <text evidence="2">The sequence shown here is derived from an EMBL/GenBank/DDBJ whole genome shotgun (WGS) entry which is preliminary data.</text>
</comment>
<organism evidence="2 3">
    <name type="scientific">Pleurodeles waltl</name>
    <name type="common">Iberian ribbed newt</name>
    <dbReference type="NCBI Taxonomy" id="8319"/>
    <lineage>
        <taxon>Eukaryota</taxon>
        <taxon>Metazoa</taxon>
        <taxon>Chordata</taxon>
        <taxon>Craniata</taxon>
        <taxon>Vertebrata</taxon>
        <taxon>Euteleostomi</taxon>
        <taxon>Amphibia</taxon>
        <taxon>Batrachia</taxon>
        <taxon>Caudata</taxon>
        <taxon>Salamandroidea</taxon>
        <taxon>Salamandridae</taxon>
        <taxon>Pleurodelinae</taxon>
        <taxon>Pleurodeles</taxon>
    </lineage>
</organism>
<evidence type="ECO:0000313" key="3">
    <source>
        <dbReference type="Proteomes" id="UP001066276"/>
    </source>
</evidence>
<reference evidence="2" key="1">
    <citation type="journal article" date="2022" name="bioRxiv">
        <title>Sequencing and chromosome-scale assembly of the giantPleurodeles waltlgenome.</title>
        <authorList>
            <person name="Brown T."/>
            <person name="Elewa A."/>
            <person name="Iarovenko S."/>
            <person name="Subramanian E."/>
            <person name="Araus A.J."/>
            <person name="Petzold A."/>
            <person name="Susuki M."/>
            <person name="Suzuki K.-i.T."/>
            <person name="Hayashi T."/>
            <person name="Toyoda A."/>
            <person name="Oliveira C."/>
            <person name="Osipova E."/>
            <person name="Leigh N.D."/>
            <person name="Simon A."/>
            <person name="Yun M.H."/>
        </authorList>
    </citation>
    <scope>NUCLEOTIDE SEQUENCE</scope>
    <source>
        <strain evidence="2">20211129_DDA</strain>
        <tissue evidence="2">Liver</tissue>
    </source>
</reference>
<name>A0AAV7TK49_PLEWA</name>
<proteinExistence type="predicted"/>
<evidence type="ECO:0000313" key="2">
    <source>
        <dbReference type="EMBL" id="KAJ1176944.1"/>
    </source>
</evidence>
<feature type="region of interest" description="Disordered" evidence="1">
    <location>
        <begin position="148"/>
        <end position="191"/>
    </location>
</feature>
<gene>
    <name evidence="2" type="ORF">NDU88_002211</name>
</gene>
<sequence>MSAVILESKKGNALPLRAVRSLNNKQISGSYVQKSERKFLTAASRPLAITRTLSAAHRDRCSIDAQNRKRRMNGCGSSGAEAHAPKLICRGCRPLSDCVQPPRRGSRIVPASGSSRGRAGHPLHRPGAALRPSPSAWSALLRRRPMRCGRLGSSDAPNGTGVLPAPVQPTQGIIPPRPPLDSFSADRGTEL</sequence>
<dbReference type="EMBL" id="JANPWB010000006">
    <property type="protein sequence ID" value="KAJ1176944.1"/>
    <property type="molecule type" value="Genomic_DNA"/>
</dbReference>
<feature type="region of interest" description="Disordered" evidence="1">
    <location>
        <begin position="100"/>
        <end position="134"/>
    </location>
</feature>
<dbReference type="Proteomes" id="UP001066276">
    <property type="component" value="Chromosome 3_2"/>
</dbReference>
<accession>A0AAV7TK49</accession>
<protein>
    <submittedName>
        <fullName evidence="2">Uncharacterized protein</fullName>
    </submittedName>
</protein>
<keyword evidence="3" id="KW-1185">Reference proteome</keyword>
<evidence type="ECO:0000256" key="1">
    <source>
        <dbReference type="SAM" id="MobiDB-lite"/>
    </source>
</evidence>
<dbReference type="AlphaFoldDB" id="A0AAV7TK49"/>